<organism evidence="2 3">
    <name type="scientific">Puccinia graminis f. sp. tritici</name>
    <dbReference type="NCBI Taxonomy" id="56615"/>
    <lineage>
        <taxon>Eukaryota</taxon>
        <taxon>Fungi</taxon>
        <taxon>Dikarya</taxon>
        <taxon>Basidiomycota</taxon>
        <taxon>Pucciniomycotina</taxon>
        <taxon>Pucciniomycetes</taxon>
        <taxon>Pucciniales</taxon>
        <taxon>Pucciniaceae</taxon>
        <taxon>Puccinia</taxon>
    </lineage>
</organism>
<dbReference type="EMBL" id="VSWC01000158">
    <property type="protein sequence ID" value="KAA1073638.1"/>
    <property type="molecule type" value="Genomic_DNA"/>
</dbReference>
<keyword evidence="1" id="KW-1133">Transmembrane helix</keyword>
<keyword evidence="3" id="KW-1185">Reference proteome</keyword>
<protein>
    <submittedName>
        <fullName evidence="2">Uncharacterized protein</fullName>
    </submittedName>
</protein>
<sequence length="152" mass="17191">MTRQSLFLKLYYFSMSSSICNDFLPRTLNFYQSTIISDSSPRFDILSSSLLKPSNRIDISLAPQAFRLHRHPATSLLASYYPTLLRSDFSRSVLYHLYILNLFLTRLLLALFSLPIHLASFSPPSSKTACNLPIASTSLPLLLTPILNFSLL</sequence>
<keyword evidence="1" id="KW-0472">Membrane</keyword>
<evidence type="ECO:0000313" key="3">
    <source>
        <dbReference type="Proteomes" id="UP000324748"/>
    </source>
</evidence>
<keyword evidence="1" id="KW-0812">Transmembrane</keyword>
<accession>A0A5B0MC98</accession>
<proteinExistence type="predicted"/>
<evidence type="ECO:0000256" key="1">
    <source>
        <dbReference type="SAM" id="Phobius"/>
    </source>
</evidence>
<reference evidence="2 3" key="1">
    <citation type="submission" date="2019-05" db="EMBL/GenBank/DDBJ databases">
        <title>Emergence of the Ug99 lineage of the wheat stem rust pathogen through somatic hybridization.</title>
        <authorList>
            <person name="Li F."/>
            <person name="Upadhyaya N.M."/>
            <person name="Sperschneider J."/>
            <person name="Matny O."/>
            <person name="Nguyen-Phuc H."/>
            <person name="Mago R."/>
            <person name="Raley C."/>
            <person name="Miller M.E."/>
            <person name="Silverstein K.A.T."/>
            <person name="Henningsen E."/>
            <person name="Hirsch C.D."/>
            <person name="Visser B."/>
            <person name="Pretorius Z.A."/>
            <person name="Steffenson B.J."/>
            <person name="Schwessinger B."/>
            <person name="Dodds P.N."/>
            <person name="Figueroa M."/>
        </authorList>
    </citation>
    <scope>NUCLEOTIDE SEQUENCE [LARGE SCALE GENOMIC DNA]</scope>
    <source>
        <strain evidence="2">21-0</strain>
    </source>
</reference>
<name>A0A5B0MC98_PUCGR</name>
<evidence type="ECO:0000313" key="2">
    <source>
        <dbReference type="EMBL" id="KAA1073638.1"/>
    </source>
</evidence>
<dbReference type="AlphaFoldDB" id="A0A5B0MC98"/>
<gene>
    <name evidence="2" type="ORF">PGT21_019562</name>
</gene>
<feature type="transmembrane region" description="Helical" evidence="1">
    <location>
        <begin position="132"/>
        <end position="151"/>
    </location>
</feature>
<feature type="transmembrane region" description="Helical" evidence="1">
    <location>
        <begin position="93"/>
        <end position="112"/>
    </location>
</feature>
<dbReference type="Proteomes" id="UP000324748">
    <property type="component" value="Unassembled WGS sequence"/>
</dbReference>
<comment type="caution">
    <text evidence="2">The sequence shown here is derived from an EMBL/GenBank/DDBJ whole genome shotgun (WGS) entry which is preliminary data.</text>
</comment>